<dbReference type="RefSeq" id="WP_183183318.1">
    <property type="nucleotide sequence ID" value="NZ_BMNP01000078.1"/>
</dbReference>
<dbReference type="Proteomes" id="UP000559598">
    <property type="component" value="Unassembled WGS sequence"/>
</dbReference>
<sequence>MTYAPENIETRLNNCPIEIPEELAFLKKELEKGEERKKQKGESYIWNRALFSLEKYSVLRTHINEDMKVVFSLIPSDYYTFKSLNPNLDTPLPSGYTIREKYLNGTIAKKPIIPLM</sequence>
<name>A0A840DMN7_9BACL</name>
<evidence type="ECO:0000313" key="1">
    <source>
        <dbReference type="EMBL" id="MBB4072915.1"/>
    </source>
</evidence>
<keyword evidence="2" id="KW-1185">Reference proteome</keyword>
<protein>
    <submittedName>
        <fullName evidence="1">Uncharacterized protein</fullName>
    </submittedName>
</protein>
<accession>A0A840DMN7</accession>
<dbReference type="EMBL" id="JACIDE010000003">
    <property type="protein sequence ID" value="MBB4072915.1"/>
    <property type="molecule type" value="Genomic_DNA"/>
</dbReference>
<reference evidence="1 2" key="1">
    <citation type="submission" date="2020-08" db="EMBL/GenBank/DDBJ databases">
        <title>Genomic Encyclopedia of Type Strains, Phase IV (KMG-IV): sequencing the most valuable type-strain genomes for metagenomic binning, comparative biology and taxonomic classification.</title>
        <authorList>
            <person name="Goeker M."/>
        </authorList>
    </citation>
    <scope>NUCLEOTIDE SEQUENCE [LARGE SCALE GENOMIC DNA]</scope>
    <source>
        <strain evidence="1 2">DSM 17075</strain>
    </source>
</reference>
<comment type="caution">
    <text evidence="1">The sequence shown here is derived from an EMBL/GenBank/DDBJ whole genome shotgun (WGS) entry which is preliminary data.</text>
</comment>
<dbReference type="AlphaFoldDB" id="A0A840DMN7"/>
<organism evidence="1 2">
    <name type="scientific">Anoxybacteroides voinovskiense</name>
    <dbReference type="NCBI Taxonomy" id="230470"/>
    <lineage>
        <taxon>Bacteria</taxon>
        <taxon>Bacillati</taxon>
        <taxon>Bacillota</taxon>
        <taxon>Bacilli</taxon>
        <taxon>Bacillales</taxon>
        <taxon>Anoxybacillaceae</taxon>
        <taxon>Anoxybacteroides</taxon>
    </lineage>
</organism>
<evidence type="ECO:0000313" key="2">
    <source>
        <dbReference type="Proteomes" id="UP000559598"/>
    </source>
</evidence>
<gene>
    <name evidence="1" type="ORF">GGR02_000675</name>
</gene>
<proteinExistence type="predicted"/>